<sequence length="177" mass="20185">MACGHHHHHHCCCCADNGVVRMNPIVRISSKANEYYSLSIRNGHVVLAPTDVYDDYQLWFKVDKYSNSVRDRTGLPSFALVNKATGLAIRHSFGSKQPVQVTEYDHHNFDETVLWSEKHICGGFNCIRMVNNIRLNFDALNGNPGNGGSIYDGTPLVLWEWHHGDNQLWRIVPFYTD</sequence>
<evidence type="ECO:0008006" key="3">
    <source>
        <dbReference type="Google" id="ProtNLM"/>
    </source>
</evidence>
<dbReference type="PANTHER" id="PTHR31257">
    <property type="entry name" value="RICIN B-LIKE LECTIN EULS3"/>
    <property type="match status" value="1"/>
</dbReference>
<name>A0A0K9NZ57_ZOSMR</name>
<accession>A0A0K9NZ57</accession>
<dbReference type="AlphaFoldDB" id="A0A0K9NZ57"/>
<proteinExistence type="predicted"/>
<keyword evidence="2" id="KW-1185">Reference proteome</keyword>
<dbReference type="InterPro" id="IPR035992">
    <property type="entry name" value="Ricin_B-like_lectins"/>
</dbReference>
<gene>
    <name evidence="1" type="ORF">ZOSMA_53G00100</name>
</gene>
<evidence type="ECO:0000313" key="2">
    <source>
        <dbReference type="Proteomes" id="UP000036987"/>
    </source>
</evidence>
<dbReference type="OrthoDB" id="7769065at2759"/>
<dbReference type="EMBL" id="LFYR01001508">
    <property type="protein sequence ID" value="KMZ61230.1"/>
    <property type="molecule type" value="Genomic_DNA"/>
</dbReference>
<organism evidence="1 2">
    <name type="scientific">Zostera marina</name>
    <name type="common">Eelgrass</name>
    <dbReference type="NCBI Taxonomy" id="29655"/>
    <lineage>
        <taxon>Eukaryota</taxon>
        <taxon>Viridiplantae</taxon>
        <taxon>Streptophyta</taxon>
        <taxon>Embryophyta</taxon>
        <taxon>Tracheophyta</taxon>
        <taxon>Spermatophyta</taxon>
        <taxon>Magnoliopsida</taxon>
        <taxon>Liliopsida</taxon>
        <taxon>Zosteraceae</taxon>
        <taxon>Zostera</taxon>
    </lineage>
</organism>
<dbReference type="SUPFAM" id="SSF50370">
    <property type="entry name" value="Ricin B-like lectins"/>
    <property type="match status" value="1"/>
</dbReference>
<dbReference type="CDD" id="cd23431">
    <property type="entry name" value="beta-trefoil_Ricin_AtEULS3-like"/>
    <property type="match status" value="1"/>
</dbReference>
<evidence type="ECO:0000313" key="1">
    <source>
        <dbReference type="EMBL" id="KMZ61230.1"/>
    </source>
</evidence>
<dbReference type="Proteomes" id="UP000036987">
    <property type="component" value="Unassembled WGS sequence"/>
</dbReference>
<dbReference type="InterPro" id="IPR040249">
    <property type="entry name" value="Ricin_B-like_lectin_EULS3-like"/>
</dbReference>
<protein>
    <recommendedName>
        <fullName evidence="3">Ricin B lectin domain-containing protein</fullName>
    </recommendedName>
</protein>
<dbReference type="Gene3D" id="2.80.10.50">
    <property type="match status" value="1"/>
</dbReference>
<dbReference type="OMA" id="MAYHAYP"/>
<comment type="caution">
    <text evidence="1">The sequence shown here is derived from an EMBL/GenBank/DDBJ whole genome shotgun (WGS) entry which is preliminary data.</text>
</comment>
<dbReference type="PANTHER" id="PTHR31257:SF2">
    <property type="entry name" value="RICIN B-LIKE LECTIN EULS3"/>
    <property type="match status" value="1"/>
</dbReference>
<reference evidence="2" key="1">
    <citation type="journal article" date="2016" name="Nature">
        <title>The genome of the seagrass Zostera marina reveals angiosperm adaptation to the sea.</title>
        <authorList>
            <person name="Olsen J.L."/>
            <person name="Rouze P."/>
            <person name="Verhelst B."/>
            <person name="Lin Y.-C."/>
            <person name="Bayer T."/>
            <person name="Collen J."/>
            <person name="Dattolo E."/>
            <person name="De Paoli E."/>
            <person name="Dittami S."/>
            <person name="Maumus F."/>
            <person name="Michel G."/>
            <person name="Kersting A."/>
            <person name="Lauritano C."/>
            <person name="Lohaus R."/>
            <person name="Toepel M."/>
            <person name="Tonon T."/>
            <person name="Vanneste K."/>
            <person name="Amirebrahimi M."/>
            <person name="Brakel J."/>
            <person name="Bostroem C."/>
            <person name="Chovatia M."/>
            <person name="Grimwood J."/>
            <person name="Jenkins J.W."/>
            <person name="Jueterbock A."/>
            <person name="Mraz A."/>
            <person name="Stam W.T."/>
            <person name="Tice H."/>
            <person name="Bornberg-Bauer E."/>
            <person name="Green P.J."/>
            <person name="Pearson G.A."/>
            <person name="Procaccini G."/>
            <person name="Duarte C.M."/>
            <person name="Schmutz J."/>
            <person name="Reusch T.B.H."/>
            <person name="Van de Peer Y."/>
        </authorList>
    </citation>
    <scope>NUCLEOTIDE SEQUENCE [LARGE SCALE GENOMIC DNA]</scope>
    <source>
        <strain evidence="2">cv. Finnish</strain>
    </source>
</reference>